<comment type="caution">
    <text evidence="1">The sequence shown here is derived from an EMBL/GenBank/DDBJ whole genome shotgun (WGS) entry which is preliminary data.</text>
</comment>
<evidence type="ECO:0000313" key="2">
    <source>
        <dbReference type="Proteomes" id="UP001055879"/>
    </source>
</evidence>
<accession>A0ACB9FHY2</accession>
<proteinExistence type="predicted"/>
<dbReference type="Proteomes" id="UP001055879">
    <property type="component" value="Linkage Group LG01"/>
</dbReference>
<evidence type="ECO:0000313" key="1">
    <source>
        <dbReference type="EMBL" id="KAI3770533.1"/>
    </source>
</evidence>
<keyword evidence="2" id="KW-1185">Reference proteome</keyword>
<sequence>MATTISFLIGIIGNVISILMFASPIGTFKRVVKTKSTEDYKGIPYITTLLSTSLWTFYGLMKPGGLLVVTVNAVGSGLQLIYVVLFLIYAPKRKRMQSLKLVAVLNIGFFGVVVAVTLGAFHGDKRLLISGIICAGLTIGMYVSPLSAMRIVIKTQSVEYMPFFLSFFQFLNGGVWAAYSLLVKDIFIGVPNGIGFVLGSIQLILYARYKNKSSTKNLKEEMEEEGSVHLFEGRVEMQDGEGKSEPDERTRNLGKVQSLPNPSRQHNFQGLVKINSLSPNQLRTS</sequence>
<organism evidence="1 2">
    <name type="scientific">Arctium lappa</name>
    <name type="common">Greater burdock</name>
    <name type="synonym">Lappa major</name>
    <dbReference type="NCBI Taxonomy" id="4217"/>
    <lineage>
        <taxon>Eukaryota</taxon>
        <taxon>Viridiplantae</taxon>
        <taxon>Streptophyta</taxon>
        <taxon>Embryophyta</taxon>
        <taxon>Tracheophyta</taxon>
        <taxon>Spermatophyta</taxon>
        <taxon>Magnoliopsida</taxon>
        <taxon>eudicotyledons</taxon>
        <taxon>Gunneridae</taxon>
        <taxon>Pentapetalae</taxon>
        <taxon>asterids</taxon>
        <taxon>campanulids</taxon>
        <taxon>Asterales</taxon>
        <taxon>Asteraceae</taxon>
        <taxon>Carduoideae</taxon>
        <taxon>Cardueae</taxon>
        <taxon>Arctiinae</taxon>
        <taxon>Arctium</taxon>
    </lineage>
</organism>
<reference evidence="1 2" key="2">
    <citation type="journal article" date="2022" name="Mol. Ecol. Resour.">
        <title>The genomes of chicory, endive, great burdock and yacon provide insights into Asteraceae paleo-polyploidization history and plant inulin production.</title>
        <authorList>
            <person name="Fan W."/>
            <person name="Wang S."/>
            <person name="Wang H."/>
            <person name="Wang A."/>
            <person name="Jiang F."/>
            <person name="Liu H."/>
            <person name="Zhao H."/>
            <person name="Xu D."/>
            <person name="Zhang Y."/>
        </authorList>
    </citation>
    <scope>NUCLEOTIDE SEQUENCE [LARGE SCALE GENOMIC DNA]</scope>
    <source>
        <strain evidence="2">cv. Niubang</strain>
    </source>
</reference>
<reference evidence="2" key="1">
    <citation type="journal article" date="2022" name="Mol. Ecol. Resour.">
        <title>The genomes of chicory, endive, great burdock and yacon provide insights into Asteraceae palaeo-polyploidization history and plant inulin production.</title>
        <authorList>
            <person name="Fan W."/>
            <person name="Wang S."/>
            <person name="Wang H."/>
            <person name="Wang A."/>
            <person name="Jiang F."/>
            <person name="Liu H."/>
            <person name="Zhao H."/>
            <person name="Xu D."/>
            <person name="Zhang Y."/>
        </authorList>
    </citation>
    <scope>NUCLEOTIDE SEQUENCE [LARGE SCALE GENOMIC DNA]</scope>
    <source>
        <strain evidence="2">cv. Niubang</strain>
    </source>
</reference>
<gene>
    <name evidence="1" type="ORF">L6452_01669</name>
</gene>
<dbReference type="EMBL" id="CM042047">
    <property type="protein sequence ID" value="KAI3770533.1"/>
    <property type="molecule type" value="Genomic_DNA"/>
</dbReference>
<protein>
    <submittedName>
        <fullName evidence="1">Uncharacterized protein</fullName>
    </submittedName>
</protein>
<name>A0ACB9FHY2_ARCLA</name>